<dbReference type="AlphaFoldDB" id="J9G423"/>
<organism evidence="1">
    <name type="scientific">gut metagenome</name>
    <dbReference type="NCBI Taxonomy" id="749906"/>
    <lineage>
        <taxon>unclassified sequences</taxon>
        <taxon>metagenomes</taxon>
        <taxon>organismal metagenomes</taxon>
    </lineage>
</organism>
<proteinExistence type="predicted"/>
<protein>
    <submittedName>
        <fullName evidence="1">Uncharacterized protein</fullName>
    </submittedName>
</protein>
<gene>
    <name evidence="1" type="ORF">EVA_10312</name>
</gene>
<reference evidence="1" key="1">
    <citation type="journal article" date="2012" name="PLoS ONE">
        <title>Gene sets for utilization of primary and secondary nutrition supplies in the distal gut of endangered iberian lynx.</title>
        <authorList>
            <person name="Alcaide M."/>
            <person name="Messina E."/>
            <person name="Richter M."/>
            <person name="Bargiela R."/>
            <person name="Peplies J."/>
            <person name="Huws S.A."/>
            <person name="Newbold C.J."/>
            <person name="Golyshin P.N."/>
            <person name="Simon M.A."/>
            <person name="Lopez G."/>
            <person name="Yakimov M.M."/>
            <person name="Ferrer M."/>
        </authorList>
    </citation>
    <scope>NUCLEOTIDE SEQUENCE</scope>
</reference>
<name>J9G423_9ZZZZ</name>
<evidence type="ECO:0000313" key="1">
    <source>
        <dbReference type="EMBL" id="EJX01584.1"/>
    </source>
</evidence>
<accession>J9G423</accession>
<sequence length="152" mass="16859">MVISIANTYISQHCSTRATSESITQDMFSTTIEDIQASLSPKEKEYIEKALYNQTETFENLIKEVALDLDLPELNRQAVICFITTYQASSQYWAEHSSEWEDLLNKSQTRVSFGSVVFADAWWAYQGLMSSGLNPWVGGGAAAVGSACACLH</sequence>
<comment type="caution">
    <text evidence="1">The sequence shown here is derived from an EMBL/GenBank/DDBJ whole genome shotgun (WGS) entry which is preliminary data.</text>
</comment>
<dbReference type="EMBL" id="AMCI01002897">
    <property type="protein sequence ID" value="EJX01584.1"/>
    <property type="molecule type" value="Genomic_DNA"/>
</dbReference>